<dbReference type="Pfam" id="PF00575">
    <property type="entry name" value="S1"/>
    <property type="match status" value="1"/>
</dbReference>
<dbReference type="AlphaFoldDB" id="X1FNB1"/>
<evidence type="ECO:0000313" key="3">
    <source>
        <dbReference type="EMBL" id="GAH22273.1"/>
    </source>
</evidence>
<dbReference type="Gene3D" id="2.40.50.140">
    <property type="entry name" value="Nucleic acid-binding proteins"/>
    <property type="match status" value="1"/>
</dbReference>
<dbReference type="GO" id="GO:0006412">
    <property type="term" value="P:translation"/>
    <property type="evidence" value="ECO:0007669"/>
    <property type="project" value="TreeGrafter"/>
</dbReference>
<comment type="caution">
    <text evidence="3">The sequence shown here is derived from an EMBL/GenBank/DDBJ whole genome shotgun (WGS) entry which is preliminary data.</text>
</comment>
<organism evidence="3">
    <name type="scientific">marine sediment metagenome</name>
    <dbReference type="NCBI Taxonomy" id="412755"/>
    <lineage>
        <taxon>unclassified sequences</taxon>
        <taxon>metagenomes</taxon>
        <taxon>ecological metagenomes</taxon>
    </lineage>
</organism>
<proteinExistence type="predicted"/>
<gene>
    <name evidence="3" type="ORF">S03H2_09209</name>
</gene>
<dbReference type="PANTHER" id="PTHR10724:SF10">
    <property type="entry name" value="S1 RNA-BINDING DOMAIN-CONTAINING PROTEIN 1"/>
    <property type="match status" value="1"/>
</dbReference>
<sequence>MVLEIDPERRRISLGIKQLAKDPFDILAKNVGIGALVKGIIVEVIDKGLVVELNNKIRGFVPLTQLHKEDFNKTGEKYNAGEPINLKIVEINTKTRRIILSEKNAKKELESLEYKDYLTKEEADISNTEETEDQTDAKTKEETQDKTNITEDETQN</sequence>
<dbReference type="SUPFAM" id="SSF50249">
    <property type="entry name" value="Nucleic acid-binding proteins"/>
    <property type="match status" value="1"/>
</dbReference>
<evidence type="ECO:0000259" key="2">
    <source>
        <dbReference type="PROSITE" id="PS50126"/>
    </source>
</evidence>
<dbReference type="CDD" id="cd00164">
    <property type="entry name" value="S1_like"/>
    <property type="match status" value="1"/>
</dbReference>
<dbReference type="PROSITE" id="PS50126">
    <property type="entry name" value="S1"/>
    <property type="match status" value="1"/>
</dbReference>
<name>X1FNB1_9ZZZZ</name>
<accession>X1FNB1</accession>
<dbReference type="InterPro" id="IPR050437">
    <property type="entry name" value="Ribos_protein_bS1-like"/>
</dbReference>
<feature type="compositionally biased region" description="Basic and acidic residues" evidence="1">
    <location>
        <begin position="135"/>
        <end position="149"/>
    </location>
</feature>
<protein>
    <recommendedName>
        <fullName evidence="2">S1 motif domain-containing protein</fullName>
    </recommendedName>
</protein>
<dbReference type="GO" id="GO:0003735">
    <property type="term" value="F:structural constituent of ribosome"/>
    <property type="evidence" value="ECO:0007669"/>
    <property type="project" value="TreeGrafter"/>
</dbReference>
<dbReference type="InterPro" id="IPR012340">
    <property type="entry name" value="NA-bd_OB-fold"/>
</dbReference>
<dbReference type="GO" id="GO:0003729">
    <property type="term" value="F:mRNA binding"/>
    <property type="evidence" value="ECO:0007669"/>
    <property type="project" value="TreeGrafter"/>
</dbReference>
<dbReference type="PANTHER" id="PTHR10724">
    <property type="entry name" value="30S RIBOSOMAL PROTEIN S1"/>
    <property type="match status" value="1"/>
</dbReference>
<evidence type="ECO:0000256" key="1">
    <source>
        <dbReference type="SAM" id="MobiDB-lite"/>
    </source>
</evidence>
<dbReference type="EMBL" id="BARU01004631">
    <property type="protein sequence ID" value="GAH22273.1"/>
    <property type="molecule type" value="Genomic_DNA"/>
</dbReference>
<reference evidence="3" key="1">
    <citation type="journal article" date="2014" name="Front. Microbiol.">
        <title>High frequency of phylogenetically diverse reductive dehalogenase-homologous genes in deep subseafloor sedimentary metagenomes.</title>
        <authorList>
            <person name="Kawai M."/>
            <person name="Futagami T."/>
            <person name="Toyoda A."/>
            <person name="Takaki Y."/>
            <person name="Nishi S."/>
            <person name="Hori S."/>
            <person name="Arai W."/>
            <person name="Tsubouchi T."/>
            <person name="Morono Y."/>
            <person name="Uchiyama I."/>
            <person name="Ito T."/>
            <person name="Fujiyama A."/>
            <person name="Inagaki F."/>
            <person name="Takami H."/>
        </authorList>
    </citation>
    <scope>NUCLEOTIDE SEQUENCE</scope>
    <source>
        <strain evidence="3">Expedition CK06-06</strain>
    </source>
</reference>
<feature type="region of interest" description="Disordered" evidence="1">
    <location>
        <begin position="120"/>
        <end position="156"/>
    </location>
</feature>
<dbReference type="SMART" id="SM00316">
    <property type="entry name" value="S1"/>
    <property type="match status" value="1"/>
</dbReference>
<dbReference type="InterPro" id="IPR003029">
    <property type="entry name" value="S1_domain"/>
</dbReference>
<feature type="domain" description="S1 motif" evidence="2">
    <location>
        <begin position="34"/>
        <end position="103"/>
    </location>
</feature>